<dbReference type="PANTHER" id="PTHR21299:SF2">
    <property type="entry name" value="CYTIDYLATE KINASE"/>
    <property type="match status" value="1"/>
</dbReference>
<keyword evidence="5 8" id="KW-0067">ATP-binding</keyword>
<feature type="binding site" evidence="8">
    <location>
        <begin position="12"/>
        <end position="20"/>
    </location>
    <ligand>
        <name>ATP</name>
        <dbReference type="ChEBI" id="CHEBI:30616"/>
    </ligand>
</feature>
<dbReference type="HAMAP" id="MF_00238">
    <property type="entry name" value="Cytidyl_kinase_type1"/>
    <property type="match status" value="1"/>
</dbReference>
<dbReference type="InterPro" id="IPR011994">
    <property type="entry name" value="Cytidylate_kinase_dom"/>
</dbReference>
<evidence type="ECO:0000313" key="11">
    <source>
        <dbReference type="EMBL" id="MFD2275984.1"/>
    </source>
</evidence>
<dbReference type="Proteomes" id="UP001597297">
    <property type="component" value="Unassembled WGS sequence"/>
</dbReference>
<keyword evidence="3 8" id="KW-0547">Nucleotide-binding</keyword>
<reference evidence="12" key="1">
    <citation type="journal article" date="2019" name="Int. J. Syst. Evol. Microbiol.">
        <title>The Global Catalogue of Microorganisms (GCM) 10K type strain sequencing project: providing services to taxonomists for standard genome sequencing and annotation.</title>
        <authorList>
            <consortium name="The Broad Institute Genomics Platform"/>
            <consortium name="The Broad Institute Genome Sequencing Center for Infectious Disease"/>
            <person name="Wu L."/>
            <person name="Ma J."/>
        </authorList>
    </citation>
    <scope>NUCLEOTIDE SEQUENCE [LARGE SCALE GENOMIC DNA]</scope>
    <source>
        <strain evidence="12">JCM 16545</strain>
    </source>
</reference>
<name>A0ABW5E697_9BACT</name>
<keyword evidence="4 8" id="KW-0418">Kinase</keyword>
<evidence type="ECO:0000256" key="9">
    <source>
        <dbReference type="SAM" id="MobiDB-lite"/>
    </source>
</evidence>
<accession>A0ABW5E697</accession>
<organism evidence="11 12">
    <name type="scientific">Rubritalea spongiae</name>
    <dbReference type="NCBI Taxonomy" id="430797"/>
    <lineage>
        <taxon>Bacteria</taxon>
        <taxon>Pseudomonadati</taxon>
        <taxon>Verrucomicrobiota</taxon>
        <taxon>Verrucomicrobiia</taxon>
        <taxon>Verrucomicrobiales</taxon>
        <taxon>Rubritaleaceae</taxon>
        <taxon>Rubritalea</taxon>
    </lineage>
</organism>
<evidence type="ECO:0000256" key="4">
    <source>
        <dbReference type="ARBA" id="ARBA00022777"/>
    </source>
</evidence>
<dbReference type="InterPro" id="IPR003136">
    <property type="entry name" value="Cytidylate_kin"/>
</dbReference>
<dbReference type="NCBIfam" id="TIGR00017">
    <property type="entry name" value="cmk"/>
    <property type="match status" value="1"/>
</dbReference>
<dbReference type="InterPro" id="IPR027417">
    <property type="entry name" value="P-loop_NTPase"/>
</dbReference>
<evidence type="ECO:0000256" key="8">
    <source>
        <dbReference type="HAMAP-Rule" id="MF_00238"/>
    </source>
</evidence>
<evidence type="ECO:0000256" key="1">
    <source>
        <dbReference type="ARBA" id="ARBA00009427"/>
    </source>
</evidence>
<comment type="subcellular location">
    <subcellularLocation>
        <location evidence="8">Cytoplasm</location>
    </subcellularLocation>
</comment>
<dbReference type="Gene3D" id="3.40.50.300">
    <property type="entry name" value="P-loop containing nucleotide triphosphate hydrolases"/>
    <property type="match status" value="1"/>
</dbReference>
<keyword evidence="2 8" id="KW-0808">Transferase</keyword>
<keyword evidence="12" id="KW-1185">Reference proteome</keyword>
<dbReference type="EMBL" id="JBHUJC010000018">
    <property type="protein sequence ID" value="MFD2275984.1"/>
    <property type="molecule type" value="Genomic_DNA"/>
</dbReference>
<evidence type="ECO:0000256" key="2">
    <source>
        <dbReference type="ARBA" id="ARBA00022679"/>
    </source>
</evidence>
<proteinExistence type="inferred from homology"/>
<comment type="catalytic activity">
    <reaction evidence="7 8">
        <text>CMP + ATP = CDP + ADP</text>
        <dbReference type="Rhea" id="RHEA:11600"/>
        <dbReference type="ChEBI" id="CHEBI:30616"/>
        <dbReference type="ChEBI" id="CHEBI:58069"/>
        <dbReference type="ChEBI" id="CHEBI:60377"/>
        <dbReference type="ChEBI" id="CHEBI:456216"/>
        <dbReference type="EC" id="2.7.4.25"/>
    </reaction>
</comment>
<evidence type="ECO:0000259" key="10">
    <source>
        <dbReference type="Pfam" id="PF02224"/>
    </source>
</evidence>
<comment type="caution">
    <text evidence="11">The sequence shown here is derived from an EMBL/GenBank/DDBJ whole genome shotgun (WGS) entry which is preliminary data.</text>
</comment>
<dbReference type="SUPFAM" id="SSF52540">
    <property type="entry name" value="P-loop containing nucleoside triphosphate hydrolases"/>
    <property type="match status" value="1"/>
</dbReference>
<dbReference type="RefSeq" id="WP_377095523.1">
    <property type="nucleotide sequence ID" value="NZ_JBHSJM010000001.1"/>
</dbReference>
<evidence type="ECO:0000256" key="7">
    <source>
        <dbReference type="ARBA" id="ARBA00048478"/>
    </source>
</evidence>
<comment type="similarity">
    <text evidence="1 8">Belongs to the cytidylate kinase family. Type 1 subfamily.</text>
</comment>
<protein>
    <recommendedName>
        <fullName evidence="8">Cytidylate kinase</fullName>
        <shortName evidence="8">CK</shortName>
        <ecNumber evidence="8">2.7.4.25</ecNumber>
    </recommendedName>
    <alternativeName>
        <fullName evidence="8">Cytidine monophosphate kinase</fullName>
        <shortName evidence="8">CMP kinase</shortName>
    </alternativeName>
</protein>
<dbReference type="Pfam" id="PF02224">
    <property type="entry name" value="Cytidylate_kin"/>
    <property type="match status" value="1"/>
</dbReference>
<gene>
    <name evidence="8 11" type="primary">cmk</name>
    <name evidence="11" type="ORF">ACFSQZ_05855</name>
</gene>
<comment type="catalytic activity">
    <reaction evidence="6 8">
        <text>dCMP + ATP = dCDP + ADP</text>
        <dbReference type="Rhea" id="RHEA:25094"/>
        <dbReference type="ChEBI" id="CHEBI:30616"/>
        <dbReference type="ChEBI" id="CHEBI:57566"/>
        <dbReference type="ChEBI" id="CHEBI:58593"/>
        <dbReference type="ChEBI" id="CHEBI:456216"/>
        <dbReference type="EC" id="2.7.4.25"/>
    </reaction>
</comment>
<dbReference type="GO" id="GO:0016301">
    <property type="term" value="F:kinase activity"/>
    <property type="evidence" value="ECO:0007669"/>
    <property type="project" value="UniProtKB-KW"/>
</dbReference>
<dbReference type="EC" id="2.7.4.25" evidence="8"/>
<dbReference type="CDD" id="cd02020">
    <property type="entry name" value="CMPK"/>
    <property type="match status" value="1"/>
</dbReference>
<keyword evidence="8" id="KW-0963">Cytoplasm</keyword>
<feature type="region of interest" description="Disordered" evidence="9">
    <location>
        <begin position="158"/>
        <end position="181"/>
    </location>
</feature>
<dbReference type="PANTHER" id="PTHR21299">
    <property type="entry name" value="CYTIDYLATE KINASE/PANTOATE-BETA-ALANINE LIGASE"/>
    <property type="match status" value="1"/>
</dbReference>
<evidence type="ECO:0000256" key="6">
    <source>
        <dbReference type="ARBA" id="ARBA00047615"/>
    </source>
</evidence>
<feature type="compositionally biased region" description="Basic and acidic residues" evidence="9">
    <location>
        <begin position="167"/>
        <end position="177"/>
    </location>
</feature>
<evidence type="ECO:0000256" key="5">
    <source>
        <dbReference type="ARBA" id="ARBA00022840"/>
    </source>
</evidence>
<sequence length="223" mass="23716">MSNSHIAVAIDGPAASGKSTVAKTLAKRLGLIMVNTGAMYRAVAWATIQHGVDPSDSAAVVAMLDEVEFSCGVSNNLSTVLVDGVDPGDALRQDAVNSRVSKVAAIPEVRSLLVEMQRDYLKLGSVVMEGRDIGSVVFPNTPFKMYIDASEEVRRKRRAAEGIIDDPTARDKEDSKRKSSPLVVAEGAVKIDSSELGIEEVVDAALEVLRERGAPAELLAKAK</sequence>
<evidence type="ECO:0000256" key="3">
    <source>
        <dbReference type="ARBA" id="ARBA00022741"/>
    </source>
</evidence>
<evidence type="ECO:0000313" key="12">
    <source>
        <dbReference type="Proteomes" id="UP001597297"/>
    </source>
</evidence>
<feature type="domain" description="Cytidylate kinase" evidence="10">
    <location>
        <begin position="8"/>
        <end position="210"/>
    </location>
</feature>